<gene>
    <name evidence="1" type="ORF">A2563_00980</name>
</gene>
<name>A0A1F6P851_9BACT</name>
<dbReference type="EMBL" id="MFRA01000008">
    <property type="protein sequence ID" value="OGH92143.1"/>
    <property type="molecule type" value="Genomic_DNA"/>
</dbReference>
<comment type="caution">
    <text evidence="1">The sequence shown here is derived from an EMBL/GenBank/DDBJ whole genome shotgun (WGS) entry which is preliminary data.</text>
</comment>
<proteinExistence type="predicted"/>
<dbReference type="STRING" id="1798705.A2563_00980"/>
<reference evidence="1 2" key="1">
    <citation type="journal article" date="2016" name="Nat. Commun.">
        <title>Thousands of microbial genomes shed light on interconnected biogeochemical processes in an aquifer system.</title>
        <authorList>
            <person name="Anantharaman K."/>
            <person name="Brown C.T."/>
            <person name="Hug L.A."/>
            <person name="Sharon I."/>
            <person name="Castelle C.J."/>
            <person name="Probst A.J."/>
            <person name="Thomas B.C."/>
            <person name="Singh A."/>
            <person name="Wilkins M.J."/>
            <person name="Karaoz U."/>
            <person name="Brodie E.L."/>
            <person name="Williams K.H."/>
            <person name="Hubbard S.S."/>
            <person name="Banfield J.F."/>
        </authorList>
    </citation>
    <scope>NUCLEOTIDE SEQUENCE [LARGE SCALE GENOMIC DNA]</scope>
</reference>
<dbReference type="Proteomes" id="UP000176634">
    <property type="component" value="Unassembled WGS sequence"/>
</dbReference>
<evidence type="ECO:0000313" key="1">
    <source>
        <dbReference type="EMBL" id="OGH92143.1"/>
    </source>
</evidence>
<dbReference type="AlphaFoldDB" id="A0A1F6P851"/>
<protein>
    <submittedName>
        <fullName evidence="1">Uncharacterized protein</fullName>
    </submittedName>
</protein>
<organism evidence="1 2">
    <name type="scientific">Candidatus Magasanikbacteria bacterium RIFOXYD1_FULL_40_23</name>
    <dbReference type="NCBI Taxonomy" id="1798705"/>
    <lineage>
        <taxon>Bacteria</taxon>
        <taxon>Candidatus Magasanikiibacteriota</taxon>
    </lineage>
</organism>
<evidence type="ECO:0000313" key="2">
    <source>
        <dbReference type="Proteomes" id="UP000176634"/>
    </source>
</evidence>
<sequence length="145" mass="16640">MSEPEKNTAKYCYCGRRHETDEQVQSCQLLGIPTPRYLKGEQIQFWGGELMHKATILELQAVRDPDSDYDPHNDPIYYLVEVHDGHRPYCVVSEDDPSRPITEYDVDGIVGKIGQDDLLVKPPQVERVCSFEERNNIFDTVVRAA</sequence>
<accession>A0A1F6P851</accession>